<reference evidence="2" key="1">
    <citation type="submission" date="2020-11" db="EMBL/GenBank/DDBJ databases">
        <authorList>
            <person name="Tran Van P."/>
        </authorList>
    </citation>
    <scope>NUCLEOTIDE SEQUENCE</scope>
</reference>
<evidence type="ECO:0000256" key="1">
    <source>
        <dbReference type="SAM" id="MobiDB-lite"/>
    </source>
</evidence>
<evidence type="ECO:0000313" key="3">
    <source>
        <dbReference type="Proteomes" id="UP000728032"/>
    </source>
</evidence>
<evidence type="ECO:0000313" key="2">
    <source>
        <dbReference type="EMBL" id="CAD7659881.1"/>
    </source>
</evidence>
<dbReference type="Proteomes" id="UP000728032">
    <property type="component" value="Unassembled WGS sequence"/>
</dbReference>
<name>A0A7R9MIH7_9ACAR</name>
<dbReference type="AlphaFoldDB" id="A0A7R9MIH7"/>
<feature type="compositionally biased region" description="Polar residues" evidence="1">
    <location>
        <begin position="38"/>
        <end position="60"/>
    </location>
</feature>
<accession>A0A7R9MIH7</accession>
<proteinExistence type="predicted"/>
<keyword evidence="3" id="KW-1185">Reference proteome</keyword>
<feature type="non-terminal residue" evidence="2">
    <location>
        <position position="1"/>
    </location>
</feature>
<sequence length="128" mass="14241">YHTYLPGYSLELLYKTLCKEGSRTLLLLRDGTVEINNNKCENRTTTDFSISPESENNSNVFDIKQSGEDTDQTLSSPSTSSPEDIPNNETLLLTANPANDEQIDNVSVVSGDGYQSDNWSIASHKHQR</sequence>
<dbReference type="EMBL" id="CAJPVJ010018607">
    <property type="protein sequence ID" value="CAG2177019.1"/>
    <property type="molecule type" value="Genomic_DNA"/>
</dbReference>
<protein>
    <submittedName>
        <fullName evidence="2">Uncharacterized protein</fullName>
    </submittedName>
</protein>
<gene>
    <name evidence="2" type="ORF">ONB1V03_LOCUS16452</name>
</gene>
<dbReference type="OrthoDB" id="10441835at2759"/>
<organism evidence="2">
    <name type="scientific">Oppiella nova</name>
    <dbReference type="NCBI Taxonomy" id="334625"/>
    <lineage>
        <taxon>Eukaryota</taxon>
        <taxon>Metazoa</taxon>
        <taxon>Ecdysozoa</taxon>
        <taxon>Arthropoda</taxon>
        <taxon>Chelicerata</taxon>
        <taxon>Arachnida</taxon>
        <taxon>Acari</taxon>
        <taxon>Acariformes</taxon>
        <taxon>Sarcoptiformes</taxon>
        <taxon>Oribatida</taxon>
        <taxon>Brachypylina</taxon>
        <taxon>Oppioidea</taxon>
        <taxon>Oppiidae</taxon>
        <taxon>Oppiella</taxon>
    </lineage>
</organism>
<feature type="region of interest" description="Disordered" evidence="1">
    <location>
        <begin position="38"/>
        <end position="128"/>
    </location>
</feature>
<feature type="compositionally biased region" description="Polar residues" evidence="1">
    <location>
        <begin position="72"/>
        <end position="121"/>
    </location>
</feature>
<dbReference type="EMBL" id="OC933432">
    <property type="protein sequence ID" value="CAD7659881.1"/>
    <property type="molecule type" value="Genomic_DNA"/>
</dbReference>